<evidence type="ECO:0000256" key="10">
    <source>
        <dbReference type="ARBA" id="ARBA00023157"/>
    </source>
</evidence>
<evidence type="ECO:0000256" key="7">
    <source>
        <dbReference type="ARBA" id="ARBA00022889"/>
    </source>
</evidence>
<dbReference type="InterPro" id="IPR003987">
    <property type="entry name" value="ICAM_VCAM_N"/>
</dbReference>
<keyword evidence="10" id="KW-1015">Disulfide bond</keyword>
<dbReference type="GO" id="GO:0005178">
    <property type="term" value="F:integrin binding"/>
    <property type="evidence" value="ECO:0007669"/>
    <property type="project" value="InterPro"/>
</dbReference>
<keyword evidence="7" id="KW-0130">Cell adhesion</keyword>
<evidence type="ECO:0000313" key="16">
    <source>
        <dbReference type="Proteomes" id="UP001474421"/>
    </source>
</evidence>
<evidence type="ECO:0000256" key="12">
    <source>
        <dbReference type="ARBA" id="ARBA00023319"/>
    </source>
</evidence>
<dbReference type="Pfam" id="PF03921">
    <property type="entry name" value="ICAM_N"/>
    <property type="match status" value="1"/>
</dbReference>
<dbReference type="InterPro" id="IPR013783">
    <property type="entry name" value="Ig-like_fold"/>
</dbReference>
<keyword evidence="12" id="KW-0393">Immunoglobulin domain</keyword>
<dbReference type="AlphaFoldDB" id="A0AAW1C1C0"/>
<evidence type="ECO:0000256" key="8">
    <source>
        <dbReference type="ARBA" id="ARBA00022989"/>
    </source>
</evidence>
<dbReference type="PANTHER" id="PTHR13771:SF9">
    <property type="entry name" value="INTERCELLULAR ADHESION MOLECULE 5"/>
    <property type="match status" value="1"/>
</dbReference>
<feature type="domain" description="Ig-like" evidence="14">
    <location>
        <begin position="498"/>
        <end position="574"/>
    </location>
</feature>
<reference evidence="15 16" key="1">
    <citation type="journal article" date="2024" name="Proc. Natl. Acad. Sci. U.S.A.">
        <title>The genetic regulatory architecture and epigenomic basis for age-related changes in rattlesnake venom.</title>
        <authorList>
            <person name="Hogan M.P."/>
            <person name="Holding M.L."/>
            <person name="Nystrom G.S."/>
            <person name="Colston T.J."/>
            <person name="Bartlett D.A."/>
            <person name="Mason A.J."/>
            <person name="Ellsworth S.A."/>
            <person name="Rautsaw R.M."/>
            <person name="Lawrence K.C."/>
            <person name="Strickland J.L."/>
            <person name="He B."/>
            <person name="Fraser P."/>
            <person name="Margres M.J."/>
            <person name="Gilbert D.M."/>
            <person name="Gibbs H.L."/>
            <person name="Parkinson C.L."/>
            <person name="Rokyta D.R."/>
        </authorList>
    </citation>
    <scope>NUCLEOTIDE SEQUENCE [LARGE SCALE GENOMIC DNA]</scope>
    <source>
        <strain evidence="15">DRR0105</strain>
    </source>
</reference>
<evidence type="ECO:0000256" key="1">
    <source>
        <dbReference type="ARBA" id="ARBA00004479"/>
    </source>
</evidence>
<dbReference type="GO" id="GO:0005886">
    <property type="term" value="C:plasma membrane"/>
    <property type="evidence" value="ECO:0007669"/>
    <property type="project" value="TreeGrafter"/>
</dbReference>
<comment type="caution">
    <text evidence="15">The sequence shown here is derived from an EMBL/GenBank/DDBJ whole genome shotgun (WGS) entry which is preliminary data.</text>
</comment>
<dbReference type="Gene3D" id="2.60.40.10">
    <property type="entry name" value="Immunoglobulins"/>
    <property type="match status" value="5"/>
</dbReference>
<dbReference type="PRINTS" id="PR01472">
    <property type="entry name" value="ICAMVCAM1"/>
</dbReference>
<evidence type="ECO:0000313" key="15">
    <source>
        <dbReference type="EMBL" id="KAK9407672.1"/>
    </source>
</evidence>
<dbReference type="InterPro" id="IPR013768">
    <property type="entry name" value="ICAM_N"/>
</dbReference>
<dbReference type="InterPro" id="IPR036179">
    <property type="entry name" value="Ig-like_dom_sf"/>
</dbReference>
<protein>
    <submittedName>
        <fullName evidence="15">Intercellular adhesion molecule 5-like</fullName>
    </submittedName>
</protein>
<proteinExistence type="inferred from homology"/>
<dbReference type="Pfam" id="PF13895">
    <property type="entry name" value="Ig_2"/>
    <property type="match status" value="1"/>
</dbReference>
<evidence type="ECO:0000256" key="6">
    <source>
        <dbReference type="ARBA" id="ARBA00022737"/>
    </source>
</evidence>
<keyword evidence="3" id="KW-0597">Phosphoprotein</keyword>
<dbReference type="InterPro" id="IPR047012">
    <property type="entry name" value="ICAM_VCAM"/>
</dbReference>
<keyword evidence="8 13" id="KW-1133">Transmembrane helix</keyword>
<comment type="subcellular location">
    <subcellularLocation>
        <location evidence="1">Membrane</location>
        <topology evidence="1">Single-pass type I membrane protein</topology>
    </subcellularLocation>
</comment>
<dbReference type="FunFam" id="2.60.40.10:FF:002232">
    <property type="entry name" value="Intercellular adhesion molecule 3"/>
    <property type="match status" value="1"/>
</dbReference>
<keyword evidence="11" id="KW-0325">Glycoprotein</keyword>
<organism evidence="15 16">
    <name type="scientific">Crotalus adamanteus</name>
    <name type="common">Eastern diamondback rattlesnake</name>
    <dbReference type="NCBI Taxonomy" id="8729"/>
    <lineage>
        <taxon>Eukaryota</taxon>
        <taxon>Metazoa</taxon>
        <taxon>Chordata</taxon>
        <taxon>Craniata</taxon>
        <taxon>Vertebrata</taxon>
        <taxon>Euteleostomi</taxon>
        <taxon>Lepidosauria</taxon>
        <taxon>Squamata</taxon>
        <taxon>Bifurcata</taxon>
        <taxon>Unidentata</taxon>
        <taxon>Episquamata</taxon>
        <taxon>Toxicofera</taxon>
        <taxon>Serpentes</taxon>
        <taxon>Colubroidea</taxon>
        <taxon>Viperidae</taxon>
        <taxon>Crotalinae</taxon>
        <taxon>Crotalus</taxon>
    </lineage>
</organism>
<dbReference type="SUPFAM" id="SSF48726">
    <property type="entry name" value="Immunoglobulin"/>
    <property type="match status" value="4"/>
</dbReference>
<evidence type="ECO:0000256" key="2">
    <source>
        <dbReference type="ARBA" id="ARBA00005925"/>
    </source>
</evidence>
<evidence type="ECO:0000256" key="11">
    <source>
        <dbReference type="ARBA" id="ARBA00023180"/>
    </source>
</evidence>
<gene>
    <name evidence="15" type="ORF">NXF25_006446</name>
</gene>
<dbReference type="Proteomes" id="UP001474421">
    <property type="component" value="Unassembled WGS sequence"/>
</dbReference>
<keyword evidence="6" id="KW-0677">Repeat</keyword>
<sequence>MASAGAGHRLVGACHRGWNFPQPHAEVEVLGAVSKKSIGVFRDPHKGCVGKRGVSRNVYRRSDASILSFAPIIMQRPSVFFLLALGSWAFGKGFAEEDFVRIWPENPVVQFGGSLQINCSANTEAEAIGLESPFKREIIGIGSNWKAFRVSNIRDWKSSLLCYTKEGSGKSAKATITTYKSPDSVELDPVPQMEVGKLYNLTCRVSGVAPIRNLTITLLKGEEQLLVETFEKDKAGPLVVNHGIRAQQNDYNKTITCQTSLDLRPRGPLLKNTSHGISLWTFDFAKAPLLHAGLFLEAGTVMEVTCDAPEASPADEVMFDLWFAGEPLTYSSVNGKKVAIHHNTSRDVESLTPMFYSISVMGGLASAQAVIASSSVGDQELICKVSLGPVTKTVTKMVNVFALPKPILQIGRSEVVVGQTVNITCSADGSASPGFKMQIRNATKILASGNVDQVFLQHAVIAQQEDNGREFICQVILTVDGHTKERNISQNLTVFYGPQMDDSNCPQTLTWEEGSTTTFTCSALGNPTPIVQCWKDGKSYNTGEPQLVQTEHNGIYQCNATNQYGFDARDVTIHVEASQSIGHIIGYIIAAVVLIAIGAGIAYWICTYKFSQHMPES</sequence>
<feature type="transmembrane region" description="Helical" evidence="13">
    <location>
        <begin position="584"/>
        <end position="606"/>
    </location>
</feature>
<dbReference type="InterPro" id="IPR003599">
    <property type="entry name" value="Ig_sub"/>
</dbReference>
<name>A0AAW1C1C0_CROAD</name>
<dbReference type="PANTHER" id="PTHR13771">
    <property type="entry name" value="INTERCELLULAR ADHESION MOLECULE"/>
    <property type="match status" value="1"/>
</dbReference>
<dbReference type="SMART" id="SM00409">
    <property type="entry name" value="IG"/>
    <property type="match status" value="2"/>
</dbReference>
<evidence type="ECO:0000256" key="13">
    <source>
        <dbReference type="SAM" id="Phobius"/>
    </source>
</evidence>
<evidence type="ECO:0000259" key="14">
    <source>
        <dbReference type="PROSITE" id="PS50835"/>
    </source>
</evidence>
<dbReference type="GO" id="GO:0098609">
    <property type="term" value="P:cell-cell adhesion"/>
    <property type="evidence" value="ECO:0007669"/>
    <property type="project" value="InterPro"/>
</dbReference>
<dbReference type="EMBL" id="JAOTOJ010000002">
    <property type="protein sequence ID" value="KAK9407672.1"/>
    <property type="molecule type" value="Genomic_DNA"/>
</dbReference>
<comment type="similarity">
    <text evidence="2">Belongs to the immunoglobulin superfamily. ICAM family.</text>
</comment>
<evidence type="ECO:0000256" key="9">
    <source>
        <dbReference type="ARBA" id="ARBA00023136"/>
    </source>
</evidence>
<keyword evidence="4 13" id="KW-0812">Transmembrane</keyword>
<evidence type="ECO:0000256" key="4">
    <source>
        <dbReference type="ARBA" id="ARBA00022692"/>
    </source>
</evidence>
<keyword evidence="16" id="KW-1185">Reference proteome</keyword>
<evidence type="ECO:0000256" key="5">
    <source>
        <dbReference type="ARBA" id="ARBA00022729"/>
    </source>
</evidence>
<keyword evidence="5" id="KW-0732">Signal</keyword>
<dbReference type="InterPro" id="IPR007110">
    <property type="entry name" value="Ig-like_dom"/>
</dbReference>
<evidence type="ECO:0000256" key="3">
    <source>
        <dbReference type="ARBA" id="ARBA00022553"/>
    </source>
</evidence>
<dbReference type="PROSITE" id="PS50835">
    <property type="entry name" value="IG_LIKE"/>
    <property type="match status" value="1"/>
</dbReference>
<keyword evidence="9 13" id="KW-0472">Membrane</keyword>
<accession>A0AAW1C1C0</accession>